<feature type="transmembrane region" description="Helical" evidence="9">
    <location>
        <begin position="70"/>
        <end position="91"/>
    </location>
</feature>
<dbReference type="GO" id="GO:0030425">
    <property type="term" value="C:dendrite"/>
    <property type="evidence" value="ECO:0007669"/>
    <property type="project" value="TreeGrafter"/>
</dbReference>
<accession>A0A3S1C201</accession>
<dbReference type="EMBL" id="RQTK01000376">
    <property type="protein sequence ID" value="RUS80723.1"/>
    <property type="molecule type" value="Genomic_DNA"/>
</dbReference>
<protein>
    <recommendedName>
        <fullName evidence="10">G-protein coupled receptors family 1 profile domain-containing protein</fullName>
    </recommendedName>
</protein>
<keyword evidence="8" id="KW-0807">Transducer</keyword>
<evidence type="ECO:0000256" key="1">
    <source>
        <dbReference type="ARBA" id="ARBA00004651"/>
    </source>
</evidence>
<dbReference type="OrthoDB" id="2101615at2759"/>
<feature type="transmembrane region" description="Helical" evidence="9">
    <location>
        <begin position="286"/>
        <end position="308"/>
    </location>
</feature>
<dbReference type="GO" id="GO:0004993">
    <property type="term" value="F:G protein-coupled serotonin receptor activity"/>
    <property type="evidence" value="ECO:0007669"/>
    <property type="project" value="TreeGrafter"/>
</dbReference>
<keyword evidence="2" id="KW-1003">Cell membrane</keyword>
<dbReference type="Gene3D" id="1.20.1070.10">
    <property type="entry name" value="Rhodopsin 7-helix transmembrane proteins"/>
    <property type="match status" value="1"/>
</dbReference>
<keyword evidence="3 9" id="KW-0812">Transmembrane</keyword>
<comment type="caution">
    <text evidence="11">The sequence shown here is derived from an EMBL/GenBank/DDBJ whole genome shotgun (WGS) entry which is preliminary data.</text>
</comment>
<dbReference type="GO" id="GO:0051378">
    <property type="term" value="F:serotonin binding"/>
    <property type="evidence" value="ECO:0007669"/>
    <property type="project" value="TreeGrafter"/>
</dbReference>
<name>A0A3S1C201_ELYCH</name>
<evidence type="ECO:0000313" key="12">
    <source>
        <dbReference type="Proteomes" id="UP000271974"/>
    </source>
</evidence>
<comment type="subcellular location">
    <subcellularLocation>
        <location evidence="1">Cell membrane</location>
        <topology evidence="1">Multi-pass membrane protein</topology>
    </subcellularLocation>
</comment>
<dbReference type="PROSITE" id="PS50262">
    <property type="entry name" value="G_PROTEIN_RECEP_F1_2"/>
    <property type="match status" value="1"/>
</dbReference>
<reference evidence="11 12" key="1">
    <citation type="submission" date="2019-01" db="EMBL/GenBank/DDBJ databases">
        <title>A draft genome assembly of the solar-powered sea slug Elysia chlorotica.</title>
        <authorList>
            <person name="Cai H."/>
            <person name="Li Q."/>
            <person name="Fang X."/>
            <person name="Li J."/>
            <person name="Curtis N.E."/>
            <person name="Altenburger A."/>
            <person name="Shibata T."/>
            <person name="Feng M."/>
            <person name="Maeda T."/>
            <person name="Schwartz J.A."/>
            <person name="Shigenobu S."/>
            <person name="Lundholm N."/>
            <person name="Nishiyama T."/>
            <person name="Yang H."/>
            <person name="Hasebe M."/>
            <person name="Li S."/>
            <person name="Pierce S.K."/>
            <person name="Wang J."/>
        </authorList>
    </citation>
    <scope>NUCLEOTIDE SEQUENCE [LARGE SCALE GENOMIC DNA]</scope>
    <source>
        <strain evidence="11">EC2010</strain>
        <tissue evidence="11">Whole organism of an adult</tissue>
    </source>
</reference>
<evidence type="ECO:0000256" key="6">
    <source>
        <dbReference type="ARBA" id="ARBA00023136"/>
    </source>
</evidence>
<dbReference type="STRING" id="188477.A0A3S1C201"/>
<feature type="domain" description="G-protein coupled receptors family 1 profile" evidence="10">
    <location>
        <begin position="49"/>
        <end position="305"/>
    </location>
</feature>
<feature type="transmembrane region" description="Helical" evidence="9">
    <location>
        <begin position="111"/>
        <end position="129"/>
    </location>
</feature>
<keyword evidence="4 9" id="KW-1133">Transmembrane helix</keyword>
<dbReference type="AlphaFoldDB" id="A0A3S1C201"/>
<dbReference type="GO" id="GO:0030594">
    <property type="term" value="F:neurotransmitter receptor activity"/>
    <property type="evidence" value="ECO:0007669"/>
    <property type="project" value="TreeGrafter"/>
</dbReference>
<dbReference type="GO" id="GO:0007187">
    <property type="term" value="P:G protein-coupled receptor signaling pathway, coupled to cyclic nucleotide second messenger"/>
    <property type="evidence" value="ECO:0007669"/>
    <property type="project" value="TreeGrafter"/>
</dbReference>
<evidence type="ECO:0000313" key="11">
    <source>
        <dbReference type="EMBL" id="RUS80723.1"/>
    </source>
</evidence>
<dbReference type="InterPro" id="IPR017452">
    <property type="entry name" value="GPCR_Rhodpsn_7TM"/>
</dbReference>
<feature type="transmembrane region" description="Helical" evidence="9">
    <location>
        <begin position="192"/>
        <end position="218"/>
    </location>
</feature>
<feature type="transmembrane region" description="Helical" evidence="9">
    <location>
        <begin position="149"/>
        <end position="172"/>
    </location>
</feature>
<evidence type="ECO:0000256" key="4">
    <source>
        <dbReference type="ARBA" id="ARBA00022989"/>
    </source>
</evidence>
<proteinExistence type="predicted"/>
<evidence type="ECO:0000256" key="7">
    <source>
        <dbReference type="ARBA" id="ARBA00023170"/>
    </source>
</evidence>
<dbReference type="GO" id="GO:0007268">
    <property type="term" value="P:chemical synaptic transmission"/>
    <property type="evidence" value="ECO:0007669"/>
    <property type="project" value="TreeGrafter"/>
</dbReference>
<organism evidence="11 12">
    <name type="scientific">Elysia chlorotica</name>
    <name type="common">Eastern emerald elysia</name>
    <name type="synonym">Sea slug</name>
    <dbReference type="NCBI Taxonomy" id="188477"/>
    <lineage>
        <taxon>Eukaryota</taxon>
        <taxon>Metazoa</taxon>
        <taxon>Spiralia</taxon>
        <taxon>Lophotrochozoa</taxon>
        <taxon>Mollusca</taxon>
        <taxon>Gastropoda</taxon>
        <taxon>Heterobranchia</taxon>
        <taxon>Euthyneura</taxon>
        <taxon>Panpulmonata</taxon>
        <taxon>Sacoglossa</taxon>
        <taxon>Placobranchoidea</taxon>
        <taxon>Plakobranchidae</taxon>
        <taxon>Elysia</taxon>
    </lineage>
</organism>
<evidence type="ECO:0000256" key="3">
    <source>
        <dbReference type="ARBA" id="ARBA00022692"/>
    </source>
</evidence>
<sequence>MAARAYVYPFYQNSTLLTLSFVTESAGRGDSYLGLAVFHILLASWIGLANSSQIINVILSPGLRGQPKNILVCNVCLAELIMGVFLCPLYTDTLLQGIWRHSLGACAVYELTFYGQVCVATLAMLVLAVERLYFRLTPSMMEGSGSRGFTAVLVLLPWLVGAGLVGPIFTFGTAVVQGEDSNPCQLLWKPKFQAVVVFVSFMCPALLLLSVVAGLHFLHITKNVQAKCRDLGPHPEKKAFKESLQVTALAAAVCVTLQLPLFILLVKAVLCQQGGNANSCGIDTASWSVAMASLMLKSGVMPVVWLAYTDVRVWFRQGLVGTLCASKDVPAMDDQGNDAESTIAAVGNSRQAILQSSVM</sequence>
<dbReference type="GO" id="GO:0007198">
    <property type="term" value="P:adenylate cyclase-inhibiting serotonin receptor signaling pathway"/>
    <property type="evidence" value="ECO:0007669"/>
    <property type="project" value="TreeGrafter"/>
</dbReference>
<dbReference type="GO" id="GO:0005886">
    <property type="term" value="C:plasma membrane"/>
    <property type="evidence" value="ECO:0007669"/>
    <property type="project" value="UniProtKB-SubCell"/>
</dbReference>
<evidence type="ECO:0000256" key="5">
    <source>
        <dbReference type="ARBA" id="ARBA00023040"/>
    </source>
</evidence>
<gene>
    <name evidence="11" type="ORF">EGW08_011509</name>
</gene>
<evidence type="ECO:0000256" key="8">
    <source>
        <dbReference type="ARBA" id="ARBA00023224"/>
    </source>
</evidence>
<dbReference type="Pfam" id="PF00001">
    <property type="entry name" value="7tm_1"/>
    <property type="match status" value="1"/>
</dbReference>
<feature type="transmembrane region" description="Helical" evidence="9">
    <location>
        <begin position="31"/>
        <end position="49"/>
    </location>
</feature>
<dbReference type="PANTHER" id="PTHR24247">
    <property type="entry name" value="5-HYDROXYTRYPTAMINE RECEPTOR"/>
    <property type="match status" value="1"/>
</dbReference>
<dbReference type="CDD" id="cd00637">
    <property type="entry name" value="7tm_classA_rhodopsin-like"/>
    <property type="match status" value="1"/>
</dbReference>
<evidence type="ECO:0000256" key="9">
    <source>
        <dbReference type="SAM" id="Phobius"/>
    </source>
</evidence>
<keyword evidence="7" id="KW-0675">Receptor</keyword>
<evidence type="ECO:0000256" key="2">
    <source>
        <dbReference type="ARBA" id="ARBA00022475"/>
    </source>
</evidence>
<keyword evidence="5" id="KW-0297">G-protein coupled receptor</keyword>
<keyword evidence="12" id="KW-1185">Reference proteome</keyword>
<dbReference type="GO" id="GO:0045202">
    <property type="term" value="C:synapse"/>
    <property type="evidence" value="ECO:0007669"/>
    <property type="project" value="GOC"/>
</dbReference>
<dbReference type="SUPFAM" id="SSF81321">
    <property type="entry name" value="Family A G protein-coupled receptor-like"/>
    <property type="match status" value="1"/>
</dbReference>
<dbReference type="InterPro" id="IPR000276">
    <property type="entry name" value="GPCR_Rhodpsn"/>
</dbReference>
<keyword evidence="6 9" id="KW-0472">Membrane</keyword>
<dbReference type="PANTHER" id="PTHR24247:SF193">
    <property type="entry name" value="BETA-2 ADRENERGIC RECEPTOR-LIKE"/>
    <property type="match status" value="1"/>
</dbReference>
<evidence type="ECO:0000259" key="10">
    <source>
        <dbReference type="PROSITE" id="PS50262"/>
    </source>
</evidence>
<feature type="transmembrane region" description="Helical" evidence="9">
    <location>
        <begin position="246"/>
        <end position="266"/>
    </location>
</feature>
<dbReference type="Proteomes" id="UP000271974">
    <property type="component" value="Unassembled WGS sequence"/>
</dbReference>